<dbReference type="GO" id="GO:0000139">
    <property type="term" value="C:Golgi membrane"/>
    <property type="evidence" value="ECO:0007669"/>
    <property type="project" value="UniProtKB-SubCell"/>
</dbReference>
<feature type="domain" description="CRAL-TRIO" evidence="6">
    <location>
        <begin position="84"/>
        <end position="258"/>
    </location>
</feature>
<dbReference type="Gene3D" id="3.40.525.10">
    <property type="entry name" value="CRAL-TRIO lipid binding domain"/>
    <property type="match status" value="1"/>
</dbReference>
<gene>
    <name evidence="7" type="ORF">F511_01029</name>
</gene>
<dbReference type="GO" id="GO:0015031">
    <property type="term" value="P:protein transport"/>
    <property type="evidence" value="ECO:0007669"/>
    <property type="project" value="UniProtKB-KW"/>
</dbReference>
<evidence type="ECO:0000313" key="7">
    <source>
        <dbReference type="EMBL" id="KZV20172.1"/>
    </source>
</evidence>
<dbReference type="GO" id="GO:0005886">
    <property type="term" value="C:plasma membrane"/>
    <property type="evidence" value="ECO:0007669"/>
    <property type="project" value="UniProtKB-SubCell"/>
</dbReference>
<name>A0A2Z7AGJ8_9LAMI</name>
<comment type="subcellular location">
    <subcellularLocation>
        <location evidence="1">Cell membrane</location>
        <topology evidence="1">Peripheral membrane protein</topology>
    </subcellularLocation>
    <subcellularLocation>
        <location evidence="2">Golgi apparatus membrane</location>
        <topology evidence="2">Peripheral membrane protein</topology>
    </subcellularLocation>
</comment>
<evidence type="ECO:0000256" key="3">
    <source>
        <dbReference type="ARBA" id="ARBA00022927"/>
    </source>
</evidence>
<evidence type="ECO:0000256" key="4">
    <source>
        <dbReference type="ARBA" id="ARBA00023034"/>
    </source>
</evidence>
<evidence type="ECO:0000256" key="1">
    <source>
        <dbReference type="ARBA" id="ARBA00004202"/>
    </source>
</evidence>
<keyword evidence="3" id="KW-0653">Protein transport</keyword>
<dbReference type="SUPFAM" id="SSF52087">
    <property type="entry name" value="CRAL/TRIO domain"/>
    <property type="match status" value="1"/>
</dbReference>
<keyword evidence="8" id="KW-1185">Reference proteome</keyword>
<dbReference type="SMART" id="SM00516">
    <property type="entry name" value="SEC14"/>
    <property type="match status" value="1"/>
</dbReference>
<dbReference type="InterPro" id="IPR036865">
    <property type="entry name" value="CRAL-TRIO_dom_sf"/>
</dbReference>
<dbReference type="PANTHER" id="PTHR45657:SF5">
    <property type="entry name" value="PHOSPHATIDYLINOSITOL_PHOSPHATIDYLCHOLINE TRANSFER PROTEIN SFH6"/>
    <property type="match status" value="1"/>
</dbReference>
<reference evidence="7 8" key="1">
    <citation type="journal article" date="2015" name="Proc. Natl. Acad. Sci. U.S.A.">
        <title>The resurrection genome of Boea hygrometrica: A blueprint for survival of dehydration.</title>
        <authorList>
            <person name="Xiao L."/>
            <person name="Yang G."/>
            <person name="Zhang L."/>
            <person name="Yang X."/>
            <person name="Zhao S."/>
            <person name="Ji Z."/>
            <person name="Zhou Q."/>
            <person name="Hu M."/>
            <person name="Wang Y."/>
            <person name="Chen M."/>
            <person name="Xu Y."/>
            <person name="Jin H."/>
            <person name="Xiao X."/>
            <person name="Hu G."/>
            <person name="Bao F."/>
            <person name="Hu Y."/>
            <person name="Wan P."/>
            <person name="Li L."/>
            <person name="Deng X."/>
            <person name="Kuang T."/>
            <person name="Xiang C."/>
            <person name="Zhu J.K."/>
            <person name="Oliver M.J."/>
            <person name="He Y."/>
        </authorList>
    </citation>
    <scope>NUCLEOTIDE SEQUENCE [LARGE SCALE GENOMIC DNA]</scope>
    <source>
        <strain evidence="8">cv. XS01</strain>
    </source>
</reference>
<accession>A0A2Z7AGJ8</accession>
<keyword evidence="3" id="KW-0813">Transport</keyword>
<sequence>MRREQSNSTGNAICEQLKGIYIPRHIPAKTRILPLVLTTSPSLKRCIVNTDSVSMEEQNSLSEMFNWTKSFDVTTVMLDFDFKELNEAQKYYPRGYHGVDKEGRPIYIERLGKLDLESLLQVTTVDRYIKYQLQDYEKTHKVRFPACSIAANRHINRNLVILDVEGVSFKSFTRPVQNVLMQLRKIYNDDYPETMSQMLIINAGPGFKLLWSAVKCFLDPETASKVQVIGSSYQTKLLEMIDESELPDFLGGSCNCKLEGGCLRSDRGPWKGIIA</sequence>
<evidence type="ECO:0000256" key="2">
    <source>
        <dbReference type="ARBA" id="ARBA00004395"/>
    </source>
</evidence>
<dbReference type="PANTHER" id="PTHR45657">
    <property type="entry name" value="CRAL-TRIO DOMAIN-CONTAINING PROTEIN YKL091C-RELATED"/>
    <property type="match status" value="1"/>
</dbReference>
<keyword evidence="4" id="KW-0333">Golgi apparatus</keyword>
<comment type="similarity">
    <text evidence="5">Belongs to the SFH family.</text>
</comment>
<protein>
    <recommendedName>
        <fullName evidence="6">CRAL-TRIO domain-containing protein</fullName>
    </recommendedName>
</protein>
<evidence type="ECO:0000259" key="6">
    <source>
        <dbReference type="PROSITE" id="PS50191"/>
    </source>
</evidence>
<proteinExistence type="inferred from homology"/>
<organism evidence="7 8">
    <name type="scientific">Dorcoceras hygrometricum</name>
    <dbReference type="NCBI Taxonomy" id="472368"/>
    <lineage>
        <taxon>Eukaryota</taxon>
        <taxon>Viridiplantae</taxon>
        <taxon>Streptophyta</taxon>
        <taxon>Embryophyta</taxon>
        <taxon>Tracheophyta</taxon>
        <taxon>Spermatophyta</taxon>
        <taxon>Magnoliopsida</taxon>
        <taxon>eudicotyledons</taxon>
        <taxon>Gunneridae</taxon>
        <taxon>Pentapetalae</taxon>
        <taxon>asterids</taxon>
        <taxon>lamiids</taxon>
        <taxon>Lamiales</taxon>
        <taxon>Gesneriaceae</taxon>
        <taxon>Didymocarpoideae</taxon>
        <taxon>Trichosporeae</taxon>
        <taxon>Loxocarpinae</taxon>
        <taxon>Dorcoceras</taxon>
    </lineage>
</organism>
<dbReference type="AlphaFoldDB" id="A0A2Z7AGJ8"/>
<evidence type="ECO:0000313" key="8">
    <source>
        <dbReference type="Proteomes" id="UP000250235"/>
    </source>
</evidence>
<dbReference type="CDD" id="cd00170">
    <property type="entry name" value="SEC14"/>
    <property type="match status" value="1"/>
</dbReference>
<dbReference type="Proteomes" id="UP000250235">
    <property type="component" value="Unassembled WGS sequence"/>
</dbReference>
<dbReference type="PROSITE" id="PS50191">
    <property type="entry name" value="CRAL_TRIO"/>
    <property type="match status" value="1"/>
</dbReference>
<dbReference type="Pfam" id="PF00650">
    <property type="entry name" value="CRAL_TRIO"/>
    <property type="match status" value="1"/>
</dbReference>
<evidence type="ECO:0000256" key="5">
    <source>
        <dbReference type="ARBA" id="ARBA00038020"/>
    </source>
</evidence>
<dbReference type="InterPro" id="IPR001251">
    <property type="entry name" value="CRAL-TRIO_dom"/>
</dbReference>
<dbReference type="InterPro" id="IPR051026">
    <property type="entry name" value="PI/PC_transfer"/>
</dbReference>
<dbReference type="OrthoDB" id="1434354at2759"/>
<dbReference type="EMBL" id="KV016225">
    <property type="protein sequence ID" value="KZV20172.1"/>
    <property type="molecule type" value="Genomic_DNA"/>
</dbReference>